<comment type="caution">
    <text evidence="3">The sequence shown here is derived from an EMBL/GenBank/DDBJ whole genome shotgun (WGS) entry which is preliminary data.</text>
</comment>
<dbReference type="Gene3D" id="1.10.260.40">
    <property type="entry name" value="lambda repressor-like DNA-binding domains"/>
    <property type="match status" value="1"/>
</dbReference>
<feature type="compositionally biased region" description="Basic and acidic residues" evidence="1">
    <location>
        <begin position="16"/>
        <end position="27"/>
    </location>
</feature>
<evidence type="ECO:0000313" key="4">
    <source>
        <dbReference type="Proteomes" id="UP000542674"/>
    </source>
</evidence>
<reference evidence="3 4" key="1">
    <citation type="submission" date="2020-08" db="EMBL/GenBank/DDBJ databases">
        <title>Sequencing the genomes of 1000 actinobacteria strains.</title>
        <authorList>
            <person name="Klenk H.-P."/>
        </authorList>
    </citation>
    <scope>NUCLEOTIDE SEQUENCE [LARGE SCALE GENOMIC DNA]</scope>
    <source>
        <strain evidence="3 4">DSM 45084</strain>
    </source>
</reference>
<dbReference type="RefSeq" id="WP_184668566.1">
    <property type="nucleotide sequence ID" value="NZ_BAABAI010000013.1"/>
</dbReference>
<dbReference type="GO" id="GO:0003677">
    <property type="term" value="F:DNA binding"/>
    <property type="evidence" value="ECO:0007669"/>
    <property type="project" value="InterPro"/>
</dbReference>
<feature type="region of interest" description="Disordered" evidence="1">
    <location>
        <begin position="97"/>
        <end position="137"/>
    </location>
</feature>
<name>A0A7W7WVC1_9PSEU</name>
<dbReference type="Proteomes" id="UP000542674">
    <property type="component" value="Unassembled WGS sequence"/>
</dbReference>
<dbReference type="InterPro" id="IPR010982">
    <property type="entry name" value="Lambda_DNA-bd_dom_sf"/>
</dbReference>
<gene>
    <name evidence="3" type="ORF">F4559_002509</name>
</gene>
<dbReference type="AlphaFoldDB" id="A0A7W7WVC1"/>
<feature type="domain" description="HTH cro/C1-type" evidence="2">
    <location>
        <begin position="21"/>
        <end position="76"/>
    </location>
</feature>
<evidence type="ECO:0000313" key="3">
    <source>
        <dbReference type="EMBL" id="MBB4965150.1"/>
    </source>
</evidence>
<feature type="compositionally biased region" description="Basic and acidic residues" evidence="1">
    <location>
        <begin position="103"/>
        <end position="137"/>
    </location>
</feature>
<feature type="region of interest" description="Disordered" evidence="1">
    <location>
        <begin position="1"/>
        <end position="30"/>
    </location>
</feature>
<dbReference type="SMART" id="SM00530">
    <property type="entry name" value="HTH_XRE"/>
    <property type="match status" value="1"/>
</dbReference>
<organism evidence="3 4">
    <name type="scientific">Saccharothrix violaceirubra</name>
    <dbReference type="NCBI Taxonomy" id="413306"/>
    <lineage>
        <taxon>Bacteria</taxon>
        <taxon>Bacillati</taxon>
        <taxon>Actinomycetota</taxon>
        <taxon>Actinomycetes</taxon>
        <taxon>Pseudonocardiales</taxon>
        <taxon>Pseudonocardiaceae</taxon>
        <taxon>Saccharothrix</taxon>
    </lineage>
</organism>
<dbReference type="InterPro" id="IPR001387">
    <property type="entry name" value="Cro/C1-type_HTH"/>
</dbReference>
<dbReference type="CDD" id="cd00093">
    <property type="entry name" value="HTH_XRE"/>
    <property type="match status" value="1"/>
</dbReference>
<evidence type="ECO:0000259" key="2">
    <source>
        <dbReference type="PROSITE" id="PS50943"/>
    </source>
</evidence>
<dbReference type="PROSITE" id="PS50943">
    <property type="entry name" value="HTH_CROC1"/>
    <property type="match status" value="1"/>
</dbReference>
<protein>
    <submittedName>
        <fullName evidence="3">Transcriptional regulator with XRE-family HTH domain</fullName>
    </submittedName>
</protein>
<accession>A0A7W7WVC1</accession>
<dbReference type="EMBL" id="JACHJS010000001">
    <property type="protein sequence ID" value="MBB4965150.1"/>
    <property type="molecule type" value="Genomic_DNA"/>
</dbReference>
<evidence type="ECO:0000256" key="1">
    <source>
        <dbReference type="SAM" id="MobiDB-lite"/>
    </source>
</evidence>
<proteinExistence type="predicted"/>
<sequence length="438" mass="47940">MNDDQIPPAPESAGEELARQIRQRRDQAGLSQPKLARLIGYTRQYVSRAERPNHNLPSIDLVRALDTALDARGALVALREKAKEERINLRMQTVEAVADSDTADTRPDSPFHGGTRSEQDRESMRARSSHDDVRPHHDRSMAVDSAIFHAAASVERLHRDYQAAQYAEVEEHLPEVADTVEALLADSGGDRRRLLRLRCQAAVVHAKVATKRGDGITAFEAAERARHAAEEAGDPFGRASAAYQLSCALIRLDDAERAESHALDTADSLRGHDPHTLTWQGMTTLLAAVLAARDGDIRGARQRLDRAGRLAEALRGEVNIGHTAFGPTNVSIHRVGVAVAVGDPDLVLAEAAEVDVTVLPPGLHGRRGRFHLDNAWAHTRRREDALAVIHLLEAERFAPQLVATDCQGKAVLRELLSRERVTRTPGLRPLGVRTGVIA</sequence>
<dbReference type="Pfam" id="PF13560">
    <property type="entry name" value="HTH_31"/>
    <property type="match status" value="1"/>
</dbReference>
<keyword evidence="4" id="KW-1185">Reference proteome</keyword>
<dbReference type="SUPFAM" id="SSF47413">
    <property type="entry name" value="lambda repressor-like DNA-binding domains"/>
    <property type="match status" value="1"/>
</dbReference>